<proteinExistence type="predicted"/>
<name>D6XAM9_STRX2</name>
<dbReference type="Pfam" id="PF07179">
    <property type="entry name" value="SseB"/>
    <property type="match status" value="1"/>
</dbReference>
<dbReference type="AlphaFoldDB" id="D6XAM9"/>
<dbReference type="InterPro" id="IPR009839">
    <property type="entry name" value="SseB_N"/>
</dbReference>
<evidence type="ECO:0000259" key="2">
    <source>
        <dbReference type="Pfam" id="PF07179"/>
    </source>
</evidence>
<sequence>MRATTGATGVSAEALRERRAEIGEFRRREVLVPVVDGSLLSAEAGGIRWLFAFTDLAALERFAEARGEDVPDWVPVYGARLLDQVIPAVDGPVGIAVDAGSPTGLVRSGGGCVPREVRRTAEAVADGGGRVYGGGHRSGRVRGHGGLGTAAGAGGDRRLPQGAGRLTTGGGRVRREGDGVQPGGRPLQRDRRGGR</sequence>
<feature type="compositionally biased region" description="Gly residues" evidence="1">
    <location>
        <begin position="144"/>
        <end position="154"/>
    </location>
</feature>
<dbReference type="HOGENOM" id="CLU_1395664_0_0_11"/>
<protein>
    <recommendedName>
        <fullName evidence="2">SseB protein N-terminal domain-containing protein</fullName>
    </recommendedName>
</protein>
<evidence type="ECO:0000256" key="1">
    <source>
        <dbReference type="SAM" id="MobiDB-lite"/>
    </source>
</evidence>
<accession>D6XAM9</accession>
<reference evidence="3" key="1">
    <citation type="submission" date="2009-10" db="EMBL/GenBank/DDBJ databases">
        <title>The genome sequence of Streptomyces sviceus strain ATCC 29083.</title>
        <authorList>
            <consortium name="The Broad Institute Genome Sequencing Platform"/>
            <consortium name="Broad Institute Microbial Sequencing Center"/>
            <person name="Fischbach M."/>
            <person name="Godfrey P."/>
            <person name="Ward D."/>
            <person name="Young S."/>
            <person name="Zeng Q."/>
            <person name="Koehrsen M."/>
            <person name="Alvarado L."/>
            <person name="Berlin A.M."/>
            <person name="Bochicchio J."/>
            <person name="Borenstein D."/>
            <person name="Chapman S.B."/>
            <person name="Chen Z."/>
            <person name="Engels R."/>
            <person name="Freedman E."/>
            <person name="Gellesch M."/>
            <person name="Goldberg J."/>
            <person name="Griggs A."/>
            <person name="Gujja S."/>
            <person name="Heilman E.R."/>
            <person name="Heiman D.I."/>
            <person name="Hepburn T.A."/>
            <person name="Howarth C."/>
            <person name="Jen D."/>
            <person name="Larson L."/>
            <person name="Lewis B."/>
            <person name="Mehta T."/>
            <person name="Park D."/>
            <person name="Pearson M."/>
            <person name="Richards J."/>
            <person name="Roberts A."/>
            <person name="Saif S."/>
            <person name="Shea T.D."/>
            <person name="Shenoy N."/>
            <person name="Sisk P."/>
            <person name="Stolte C."/>
            <person name="Sykes S.N."/>
            <person name="Thomson T."/>
            <person name="Walk T."/>
            <person name="White J."/>
            <person name="Yandava C."/>
            <person name="Straight P."/>
            <person name="Clardy J."/>
            <person name="Hung D."/>
            <person name="Kolter R."/>
            <person name="Mekalanos J."/>
            <person name="Walker S."/>
            <person name="Walsh C.T."/>
            <person name="Wieland-Brown L.C."/>
            <person name="Haas B."/>
            <person name="Nusbaum C."/>
            <person name="Birren B."/>
        </authorList>
    </citation>
    <scope>NUCLEOTIDE SEQUENCE [LARGE SCALE GENOMIC DNA]</scope>
    <source>
        <strain evidence="3">ATCC 29083</strain>
    </source>
</reference>
<evidence type="ECO:0000313" key="3">
    <source>
        <dbReference type="EMBL" id="EFH28827.1"/>
    </source>
</evidence>
<dbReference type="EMBL" id="CM000951">
    <property type="protein sequence ID" value="EFH28827.1"/>
    <property type="molecule type" value="Genomic_DNA"/>
</dbReference>
<gene>
    <name evidence="3" type="ORF">SSEG_11076</name>
</gene>
<feature type="domain" description="SseB protein N-terminal" evidence="2">
    <location>
        <begin position="20"/>
        <end position="105"/>
    </location>
</feature>
<organism evidence="3 4">
    <name type="scientific">Streptomyces sviceus (strain ATCC 29083 / DSM 924 / JCM 4929 / NBRC 13980 / NCIMB 11184 / NRRL 5439 / UC 5370)</name>
    <dbReference type="NCBI Taxonomy" id="463191"/>
    <lineage>
        <taxon>Bacteria</taxon>
        <taxon>Bacillati</taxon>
        <taxon>Actinomycetota</taxon>
        <taxon>Actinomycetes</taxon>
        <taxon>Kitasatosporales</taxon>
        <taxon>Streptomycetaceae</taxon>
        <taxon>Streptomyces</taxon>
    </lineage>
</organism>
<dbReference type="Proteomes" id="UP000002785">
    <property type="component" value="Chromosome"/>
</dbReference>
<feature type="region of interest" description="Disordered" evidence="1">
    <location>
        <begin position="128"/>
        <end position="195"/>
    </location>
</feature>
<keyword evidence="4" id="KW-1185">Reference proteome</keyword>
<dbReference type="eggNOG" id="ENOG502ZEFV">
    <property type="taxonomic scope" value="Bacteria"/>
</dbReference>
<evidence type="ECO:0000313" key="4">
    <source>
        <dbReference type="Proteomes" id="UP000002785"/>
    </source>
</evidence>